<organism evidence="1 2">
    <name type="scientific">Dibothriocephalus latus</name>
    <name type="common">Fish tapeworm</name>
    <name type="synonym">Diphyllobothrium latum</name>
    <dbReference type="NCBI Taxonomy" id="60516"/>
    <lineage>
        <taxon>Eukaryota</taxon>
        <taxon>Metazoa</taxon>
        <taxon>Spiralia</taxon>
        <taxon>Lophotrochozoa</taxon>
        <taxon>Platyhelminthes</taxon>
        <taxon>Cestoda</taxon>
        <taxon>Eucestoda</taxon>
        <taxon>Diphyllobothriidea</taxon>
        <taxon>Diphyllobothriidae</taxon>
        <taxon>Dibothriocephalus</taxon>
    </lineage>
</organism>
<dbReference type="AlphaFoldDB" id="A0A3P7NZ92"/>
<dbReference type="OrthoDB" id="372624at2759"/>
<keyword evidence="2" id="KW-1185">Reference proteome</keyword>
<evidence type="ECO:0000313" key="2">
    <source>
        <dbReference type="Proteomes" id="UP000281553"/>
    </source>
</evidence>
<name>A0A3P7NZ92_DIBLA</name>
<reference evidence="1 2" key="1">
    <citation type="submission" date="2018-11" db="EMBL/GenBank/DDBJ databases">
        <authorList>
            <consortium name="Pathogen Informatics"/>
        </authorList>
    </citation>
    <scope>NUCLEOTIDE SEQUENCE [LARGE SCALE GENOMIC DNA]</scope>
</reference>
<accession>A0A3P7NZ92</accession>
<evidence type="ECO:0000313" key="1">
    <source>
        <dbReference type="EMBL" id="VDN13919.1"/>
    </source>
</evidence>
<gene>
    <name evidence="1" type="ORF">DILT_LOCUS9750</name>
</gene>
<protein>
    <submittedName>
        <fullName evidence="1">Uncharacterized protein</fullName>
    </submittedName>
</protein>
<dbReference type="EMBL" id="UYRU01057753">
    <property type="protein sequence ID" value="VDN13919.1"/>
    <property type="molecule type" value="Genomic_DNA"/>
</dbReference>
<sequence>MKQDPESCVLPRSTGLPFIGTLKPEDLPPVVKPAFKSSPVKNKLGWSDGLETAVTNEPPSSTDSRLAHNLAIQNKRLMCMQDDFSDWCSSLTCQLLLLPIIAQTMERHCSTHVTYVNDNCGCSVWNVVGREFNKLVCTGPSALSNLLCVRDAVVATPPLLKTCLPSVQSPDSLSKPPLVAVAEKVAPCLQCLLPFLPSSRWLSRSASSHPRFALSFTASSGKLVALQNLLKDLILGELPPISNHDTHNVARVPWRPRCIFLVAHRTTCLDLLQAWLACHPLFSALTHLRLPSDHLDTTAELNSCLERVNNWPLGSHGPLLVLVHARAPSLSLSGLRAGPDTRVVVLDADWRIEVVDGLRTKFVPLYDLILTSLISLLTFLV</sequence>
<dbReference type="Proteomes" id="UP000281553">
    <property type="component" value="Unassembled WGS sequence"/>
</dbReference>
<proteinExistence type="predicted"/>